<accession>A0A853BXB6</accession>
<feature type="transmembrane region" description="Helical" evidence="1">
    <location>
        <begin position="221"/>
        <end position="241"/>
    </location>
</feature>
<dbReference type="EMBL" id="JACCFP010000001">
    <property type="protein sequence ID" value="NYI99405.1"/>
    <property type="molecule type" value="Genomic_DNA"/>
</dbReference>
<keyword evidence="1" id="KW-0812">Transmembrane</keyword>
<dbReference type="InterPro" id="IPR044049">
    <property type="entry name" value="EccD_transm"/>
</dbReference>
<feature type="transmembrane region" description="Helical" evidence="1">
    <location>
        <begin position="346"/>
        <end position="363"/>
    </location>
</feature>
<dbReference type="RefSeq" id="WP_179666059.1">
    <property type="nucleotide sequence ID" value="NZ_JACCFP010000001.1"/>
</dbReference>
<evidence type="ECO:0000256" key="1">
    <source>
        <dbReference type="SAM" id="Phobius"/>
    </source>
</evidence>
<dbReference type="Pfam" id="PF19053">
    <property type="entry name" value="EccD"/>
    <property type="match status" value="1"/>
</dbReference>
<evidence type="ECO:0000313" key="3">
    <source>
        <dbReference type="EMBL" id="NYI99405.1"/>
    </source>
</evidence>
<dbReference type="Proteomes" id="UP000530424">
    <property type="component" value="Unassembled WGS sequence"/>
</dbReference>
<keyword evidence="1" id="KW-1133">Transmembrane helix</keyword>
<reference evidence="3 4" key="1">
    <citation type="submission" date="2020-07" db="EMBL/GenBank/DDBJ databases">
        <title>Sequencing the genomes of 1000 actinobacteria strains.</title>
        <authorList>
            <person name="Klenk H.-P."/>
        </authorList>
    </citation>
    <scope>NUCLEOTIDE SEQUENCE [LARGE SCALE GENOMIC DNA]</scope>
    <source>
        <strain evidence="3 4">DSM 103833</strain>
    </source>
</reference>
<feature type="domain" description="EccD-like transmembrane" evidence="2">
    <location>
        <begin position="121"/>
        <end position="455"/>
    </location>
</feature>
<organism evidence="3 4">
    <name type="scientific">Nocardioides thalensis</name>
    <dbReference type="NCBI Taxonomy" id="1914755"/>
    <lineage>
        <taxon>Bacteria</taxon>
        <taxon>Bacillati</taxon>
        <taxon>Actinomycetota</taxon>
        <taxon>Actinomycetes</taxon>
        <taxon>Propionibacteriales</taxon>
        <taxon>Nocardioidaceae</taxon>
        <taxon>Nocardioides</taxon>
    </lineage>
</organism>
<feature type="transmembrane region" description="Helical" evidence="1">
    <location>
        <begin position="110"/>
        <end position="133"/>
    </location>
</feature>
<evidence type="ECO:0000313" key="4">
    <source>
        <dbReference type="Proteomes" id="UP000530424"/>
    </source>
</evidence>
<feature type="transmembrane region" description="Helical" evidence="1">
    <location>
        <begin position="191"/>
        <end position="209"/>
    </location>
</feature>
<dbReference type="AlphaFoldDB" id="A0A853BXB6"/>
<feature type="transmembrane region" description="Helical" evidence="1">
    <location>
        <begin position="145"/>
        <end position="162"/>
    </location>
</feature>
<feature type="transmembrane region" description="Helical" evidence="1">
    <location>
        <begin position="401"/>
        <end position="424"/>
    </location>
</feature>
<feature type="transmembrane region" description="Helical" evidence="1">
    <location>
        <begin position="317"/>
        <end position="334"/>
    </location>
</feature>
<comment type="caution">
    <text evidence="3">The sequence shown here is derived from an EMBL/GenBank/DDBJ whole genome shotgun (WGS) entry which is preliminary data.</text>
</comment>
<feature type="transmembrane region" description="Helical" evidence="1">
    <location>
        <begin position="247"/>
        <end position="268"/>
    </location>
</feature>
<proteinExistence type="predicted"/>
<sequence length="463" mass="47906">MTQAPSRTGPRRPGPGELTLLSIYGPRGTVDLTVPSSATMAEVAQVYAAQARLDRVLPLHTAVGRPLPADTTVTAAGLASGSVLIAVDPTAQPARHGGARRRTPATDEPGLRPGALSALWCTVAAVVALLAGWCTAQQPADERTLPVVVLAVAAFLGSLPIGPLTAHRIVAAPAFAAAASFALAWDPAPERLPTVVGAAALAGAVTAAVGRALNPQSEEALRVWLVVGAGWFAVAALAAIVSLPPQVAWSVLFLAAVLAARFVPMLAIDVPDDYLIDLQRLAVTAWSARARPTGRRGRIVVPPELVDEVARRGARTVTAASVAILVVVLVSGPLVLVTTDLPLDRIGARCLVFFGGAALLLAARSYRHPVARRLLWVAGVVSVVEVALVALDLAGEQTRPLATGAVIGIAAVLVLVAVVVGRGWRSAWWSRRAEVAETLCGAFAVSSLVVAVGFFRQLWEITG</sequence>
<keyword evidence="1" id="KW-0472">Membrane</keyword>
<protein>
    <recommendedName>
        <fullName evidence="2">EccD-like transmembrane domain-containing protein</fullName>
    </recommendedName>
</protein>
<feature type="transmembrane region" description="Helical" evidence="1">
    <location>
        <begin position="436"/>
        <end position="455"/>
    </location>
</feature>
<feature type="transmembrane region" description="Helical" evidence="1">
    <location>
        <begin position="375"/>
        <end position="395"/>
    </location>
</feature>
<name>A0A853BXB6_9ACTN</name>
<gene>
    <name evidence="3" type="ORF">HNR19_000104</name>
</gene>
<evidence type="ECO:0000259" key="2">
    <source>
        <dbReference type="Pfam" id="PF19053"/>
    </source>
</evidence>
<keyword evidence="4" id="KW-1185">Reference proteome</keyword>